<gene>
    <name evidence="16" type="primary">dnaB</name>
    <name evidence="16" type="ORF">NCTC10717_00984</name>
</gene>
<dbReference type="Gene3D" id="1.10.860.10">
    <property type="entry name" value="DNAb Helicase, Chain A"/>
    <property type="match status" value="1"/>
</dbReference>
<dbReference type="FunFam" id="1.10.860.10:FF:000001">
    <property type="entry name" value="Replicative DNA helicase"/>
    <property type="match status" value="1"/>
</dbReference>
<keyword evidence="2 13" id="KW-0639">Primosome</keyword>
<evidence type="ECO:0000313" key="16">
    <source>
        <dbReference type="EMBL" id="SUO96400.1"/>
    </source>
</evidence>
<dbReference type="EC" id="5.6.2.3" evidence="12 13"/>
<keyword evidence="17" id="KW-1185">Reference proteome</keyword>
<dbReference type="NCBIfam" id="TIGR00665">
    <property type="entry name" value="DnaB"/>
    <property type="match status" value="1"/>
</dbReference>
<dbReference type="AlphaFoldDB" id="A0A380MUY8"/>
<protein>
    <recommendedName>
        <fullName evidence="12 13">Replicative DNA helicase</fullName>
        <ecNumber evidence="12 13">5.6.2.3</ecNumber>
    </recommendedName>
</protein>
<evidence type="ECO:0000256" key="10">
    <source>
        <dbReference type="ARBA" id="ARBA00044932"/>
    </source>
</evidence>
<dbReference type="InterPro" id="IPR007692">
    <property type="entry name" value="DNA_helicase_DnaB"/>
</dbReference>
<dbReference type="Pfam" id="PF03796">
    <property type="entry name" value="DnaB_C"/>
    <property type="match status" value="1"/>
</dbReference>
<keyword evidence="3 13" id="KW-0235">DNA replication</keyword>
<keyword evidence="6 13" id="KW-0347">Helicase</keyword>
<dbReference type="PROSITE" id="PS51199">
    <property type="entry name" value="SF4_HELICASE"/>
    <property type="match status" value="1"/>
</dbReference>
<dbReference type="SMART" id="SM00382">
    <property type="entry name" value="AAA"/>
    <property type="match status" value="1"/>
</dbReference>
<dbReference type="InterPro" id="IPR016136">
    <property type="entry name" value="DNA_helicase_N/primase_C"/>
</dbReference>
<dbReference type="InterPro" id="IPR007694">
    <property type="entry name" value="DNA_helicase_DnaB-like_C"/>
</dbReference>
<evidence type="ECO:0000259" key="15">
    <source>
        <dbReference type="PROSITE" id="PS51199"/>
    </source>
</evidence>
<evidence type="ECO:0000256" key="4">
    <source>
        <dbReference type="ARBA" id="ARBA00022741"/>
    </source>
</evidence>
<sequence>MENQSAISSYDNAERVKEPPRSSDAEQAVIGALLLDNQCWDEVSEVVQAEDFYYYNNRLLFSAIAELAERNEPFDRPTLLTRLRDKEELDKAGGDEYLRRIAMEVPSTVNAGIYAQIVREQSIKRRLISAAGEIANSAFFPEGRDARTILDNAESKIFAITESFDRGGNQGLMSTRQVLAETIDLIEKMAQIDGEVTGIPTGFTELDNMTSGLQRGDLIIIAGRPSMGKTAFSINIAQSVALLAELPVAIFSLEMPARQLMLRILSSLTKIPQNQLRRGQFNQNHNAFQYAVGSQLMNAKIFIDDSSNISLNEIRNRCRRLKREQGELGLILIDYMQLMELPTGGGSDLNRATQIGDLSRGLKLLAKELEVPIIALSQLNRSLESRTDKRPIMSDIRESGAIEQDADLIMFVYRDVVYNKQNANPRAAEVIIGKQRNGPIGTVPLIFEGEFSLFRDAAPSIDDDDY</sequence>
<dbReference type="Proteomes" id="UP000254575">
    <property type="component" value="Unassembled WGS sequence"/>
</dbReference>
<feature type="compositionally biased region" description="Polar residues" evidence="14">
    <location>
        <begin position="1"/>
        <end position="11"/>
    </location>
</feature>
<dbReference type="GO" id="GO:0005524">
    <property type="term" value="F:ATP binding"/>
    <property type="evidence" value="ECO:0007669"/>
    <property type="project" value="UniProtKB-UniRule"/>
</dbReference>
<dbReference type="GO" id="GO:0005829">
    <property type="term" value="C:cytosol"/>
    <property type="evidence" value="ECO:0007669"/>
    <property type="project" value="TreeGrafter"/>
</dbReference>
<evidence type="ECO:0000256" key="1">
    <source>
        <dbReference type="ARBA" id="ARBA00008428"/>
    </source>
</evidence>
<evidence type="ECO:0000256" key="9">
    <source>
        <dbReference type="ARBA" id="ARBA00023235"/>
    </source>
</evidence>
<feature type="domain" description="SF4 helicase" evidence="15">
    <location>
        <begin position="192"/>
        <end position="461"/>
    </location>
</feature>
<evidence type="ECO:0000256" key="14">
    <source>
        <dbReference type="SAM" id="MobiDB-lite"/>
    </source>
</evidence>
<dbReference type="PANTHER" id="PTHR30153:SF2">
    <property type="entry name" value="REPLICATIVE DNA HELICASE"/>
    <property type="match status" value="1"/>
</dbReference>
<evidence type="ECO:0000256" key="5">
    <source>
        <dbReference type="ARBA" id="ARBA00022801"/>
    </source>
</evidence>
<feature type="region of interest" description="Disordered" evidence="14">
    <location>
        <begin position="1"/>
        <end position="23"/>
    </location>
</feature>
<keyword evidence="5 13" id="KW-0378">Hydrolase</keyword>
<comment type="similarity">
    <text evidence="1 13">Belongs to the helicase family. DnaB subfamily.</text>
</comment>
<feature type="compositionally biased region" description="Basic and acidic residues" evidence="14">
    <location>
        <begin position="12"/>
        <end position="23"/>
    </location>
</feature>
<dbReference type="GO" id="GO:0003677">
    <property type="term" value="F:DNA binding"/>
    <property type="evidence" value="ECO:0007669"/>
    <property type="project" value="UniProtKB-UniRule"/>
</dbReference>
<keyword evidence="4 13" id="KW-0547">Nucleotide-binding</keyword>
<reference evidence="16 17" key="1">
    <citation type="submission" date="2018-06" db="EMBL/GenBank/DDBJ databases">
        <authorList>
            <consortium name="Pathogen Informatics"/>
            <person name="Doyle S."/>
        </authorList>
    </citation>
    <scope>NUCLEOTIDE SEQUENCE [LARGE SCALE GENOMIC DNA]</scope>
    <source>
        <strain evidence="16 17">NCTC10717</strain>
    </source>
</reference>
<evidence type="ECO:0000313" key="17">
    <source>
        <dbReference type="Proteomes" id="UP000254575"/>
    </source>
</evidence>
<dbReference type="Gene3D" id="3.40.50.300">
    <property type="entry name" value="P-loop containing nucleotide triphosphate hydrolases"/>
    <property type="match status" value="1"/>
</dbReference>
<evidence type="ECO:0000256" key="2">
    <source>
        <dbReference type="ARBA" id="ARBA00022515"/>
    </source>
</evidence>
<dbReference type="RefSeq" id="WP_115218252.1">
    <property type="nucleotide sequence ID" value="NZ_UHIA01000004.1"/>
</dbReference>
<dbReference type="GO" id="GO:0006269">
    <property type="term" value="P:DNA replication, synthesis of primer"/>
    <property type="evidence" value="ECO:0007669"/>
    <property type="project" value="UniProtKB-UniRule"/>
</dbReference>
<dbReference type="SUPFAM" id="SSF52540">
    <property type="entry name" value="P-loop containing nucleoside triphosphate hydrolases"/>
    <property type="match status" value="1"/>
</dbReference>
<evidence type="ECO:0000256" key="7">
    <source>
        <dbReference type="ARBA" id="ARBA00022840"/>
    </source>
</evidence>
<comment type="function">
    <text evidence="10 13">The main replicative DNA helicase, it participates in initiation and elongation during chromosome replication. Travels ahead of the DNA replisome, separating dsDNA into templates for DNA synthesis. A processive ATP-dependent 5'-3' DNA helicase it has DNA-dependent ATPase activity.</text>
</comment>
<organism evidence="16 17">
    <name type="scientific">Suttonella indologenes</name>
    <dbReference type="NCBI Taxonomy" id="13276"/>
    <lineage>
        <taxon>Bacteria</taxon>
        <taxon>Pseudomonadati</taxon>
        <taxon>Pseudomonadota</taxon>
        <taxon>Gammaproteobacteria</taxon>
        <taxon>Cardiobacteriales</taxon>
        <taxon>Cardiobacteriaceae</taxon>
        <taxon>Suttonella</taxon>
    </lineage>
</organism>
<dbReference type="InterPro" id="IPR036185">
    <property type="entry name" value="DNA_heli_DnaB-like_N_sf"/>
</dbReference>
<dbReference type="EMBL" id="UHIA01000004">
    <property type="protein sequence ID" value="SUO96400.1"/>
    <property type="molecule type" value="Genomic_DNA"/>
</dbReference>
<evidence type="ECO:0000256" key="11">
    <source>
        <dbReference type="ARBA" id="ARBA00048954"/>
    </source>
</evidence>
<dbReference type="CDD" id="cd00984">
    <property type="entry name" value="DnaB_C"/>
    <property type="match status" value="1"/>
</dbReference>
<dbReference type="Pfam" id="PF00772">
    <property type="entry name" value="DnaB"/>
    <property type="match status" value="1"/>
</dbReference>
<evidence type="ECO:0000256" key="3">
    <source>
        <dbReference type="ARBA" id="ARBA00022705"/>
    </source>
</evidence>
<evidence type="ECO:0000256" key="13">
    <source>
        <dbReference type="RuleBase" id="RU362085"/>
    </source>
</evidence>
<dbReference type="GO" id="GO:1990077">
    <property type="term" value="C:primosome complex"/>
    <property type="evidence" value="ECO:0007669"/>
    <property type="project" value="UniProtKB-UniRule"/>
</dbReference>
<dbReference type="InterPro" id="IPR007693">
    <property type="entry name" value="DNA_helicase_DnaB-like_N"/>
</dbReference>
<dbReference type="OrthoDB" id="9773982at2"/>
<dbReference type="NCBIfam" id="NF004384">
    <property type="entry name" value="PRK05748.1"/>
    <property type="match status" value="1"/>
</dbReference>
<dbReference type="FunFam" id="3.40.50.300:FF:000076">
    <property type="entry name" value="Replicative DNA helicase"/>
    <property type="match status" value="1"/>
</dbReference>
<accession>A0A380MUY8</accession>
<evidence type="ECO:0000256" key="8">
    <source>
        <dbReference type="ARBA" id="ARBA00023125"/>
    </source>
</evidence>
<dbReference type="GO" id="GO:0043139">
    <property type="term" value="F:5'-3' DNA helicase activity"/>
    <property type="evidence" value="ECO:0007669"/>
    <property type="project" value="UniProtKB-EC"/>
</dbReference>
<keyword evidence="8 13" id="KW-0238">DNA-binding</keyword>
<dbReference type="GO" id="GO:0042802">
    <property type="term" value="F:identical protein binding"/>
    <property type="evidence" value="ECO:0007669"/>
    <property type="project" value="UniProtKB-ARBA"/>
</dbReference>
<name>A0A380MUY8_9GAMM</name>
<evidence type="ECO:0000256" key="12">
    <source>
        <dbReference type="NCBIfam" id="TIGR00665"/>
    </source>
</evidence>
<dbReference type="PANTHER" id="PTHR30153">
    <property type="entry name" value="REPLICATIVE DNA HELICASE DNAB"/>
    <property type="match status" value="1"/>
</dbReference>
<comment type="catalytic activity">
    <reaction evidence="11 13">
        <text>ATP + H2O = ADP + phosphate + H(+)</text>
        <dbReference type="Rhea" id="RHEA:13065"/>
        <dbReference type="ChEBI" id="CHEBI:15377"/>
        <dbReference type="ChEBI" id="CHEBI:15378"/>
        <dbReference type="ChEBI" id="CHEBI:30616"/>
        <dbReference type="ChEBI" id="CHEBI:43474"/>
        <dbReference type="ChEBI" id="CHEBI:456216"/>
        <dbReference type="EC" id="5.6.2.3"/>
    </reaction>
</comment>
<proteinExistence type="inferred from homology"/>
<dbReference type="InterPro" id="IPR027417">
    <property type="entry name" value="P-loop_NTPase"/>
</dbReference>
<dbReference type="SUPFAM" id="SSF48024">
    <property type="entry name" value="N-terminal domain of DnaB helicase"/>
    <property type="match status" value="1"/>
</dbReference>
<dbReference type="InterPro" id="IPR003593">
    <property type="entry name" value="AAA+_ATPase"/>
</dbReference>
<dbReference type="GO" id="GO:0016887">
    <property type="term" value="F:ATP hydrolysis activity"/>
    <property type="evidence" value="ECO:0007669"/>
    <property type="project" value="RHEA"/>
</dbReference>
<keyword evidence="7 13" id="KW-0067">ATP-binding</keyword>
<evidence type="ECO:0000256" key="6">
    <source>
        <dbReference type="ARBA" id="ARBA00022806"/>
    </source>
</evidence>
<keyword evidence="9" id="KW-0413">Isomerase</keyword>